<reference evidence="14 15" key="1">
    <citation type="submission" date="2015-06" db="EMBL/GenBank/DDBJ databases">
        <title>Draft genome sequence of an Alphaproteobacteria species associated to the Mediterranean sponge Oscarella lobularis.</title>
        <authorList>
            <person name="Jourda C."/>
            <person name="Santini S."/>
            <person name="Claverie J.-M."/>
        </authorList>
    </citation>
    <scope>NUCLEOTIDE SEQUENCE [LARGE SCALE GENOMIC DNA]</scope>
    <source>
        <strain evidence="14">IGS</strain>
    </source>
</reference>
<evidence type="ECO:0000256" key="3">
    <source>
        <dbReference type="ARBA" id="ARBA00016943"/>
    </source>
</evidence>
<evidence type="ECO:0000256" key="9">
    <source>
        <dbReference type="ARBA" id="ARBA00022842"/>
    </source>
</evidence>
<feature type="binding site" evidence="12">
    <location>
        <position position="236"/>
    </location>
    <ligand>
        <name>K(+)</name>
        <dbReference type="ChEBI" id="CHEBI:29103"/>
    </ligand>
</feature>
<keyword evidence="7 12" id="KW-0418">Kinase</keyword>
<feature type="binding site" evidence="12">
    <location>
        <position position="279"/>
    </location>
    <ligand>
        <name>K(+)</name>
        <dbReference type="ChEBI" id="CHEBI:29103"/>
    </ligand>
</feature>
<keyword evidence="9 12" id="KW-0460">Magnesium</keyword>
<feature type="binding site" evidence="12">
    <location>
        <begin position="208"/>
        <end position="213"/>
    </location>
    <ligand>
        <name>ATP</name>
        <dbReference type="ChEBI" id="CHEBI:30616"/>
    </ligand>
</feature>
<dbReference type="EMBL" id="LFTY01000002">
    <property type="protein sequence ID" value="KMW58939.1"/>
    <property type="molecule type" value="Genomic_DNA"/>
</dbReference>
<evidence type="ECO:0000256" key="11">
    <source>
        <dbReference type="ARBA" id="ARBA00023277"/>
    </source>
</evidence>
<sequence length="293" mass="30938">MNRLLVLGALHYDVVVDAPRLPGLDETLVGSAVDYRFGGKGGNQAVMAAQFGARVSMAGRVGRDAPGAFILDRLDRAGVQRGGVLETDSPTGMSVAISDKNGDYGAVIVSGANLLNDGICAGLETFSHVLLQNEIPESANLALARSLPDDATLILNGAPFRELPTDLLERVDLLILNRVEACQMTGKEDVWDAVRALKTLRLRGFVVTLGDQGYTFAKNGENDWMPAPAVQVVSTHGAGDAFVGALAAELMTGAALKHALSFAQTAASRFVATPIAERSDLTREDVKQAMPHS</sequence>
<dbReference type="STRING" id="1675527.AIOL_003920"/>
<keyword evidence="10 12" id="KW-0630">Potassium</keyword>
<evidence type="ECO:0000256" key="10">
    <source>
        <dbReference type="ARBA" id="ARBA00022958"/>
    </source>
</evidence>
<dbReference type="GO" id="GO:0005737">
    <property type="term" value="C:cytoplasm"/>
    <property type="evidence" value="ECO:0007669"/>
    <property type="project" value="UniProtKB-SubCell"/>
</dbReference>
<feature type="binding site" evidence="12">
    <location>
        <position position="270"/>
    </location>
    <ligand>
        <name>K(+)</name>
        <dbReference type="ChEBI" id="CHEBI:29103"/>
    </ligand>
</feature>
<evidence type="ECO:0000256" key="4">
    <source>
        <dbReference type="ARBA" id="ARBA00022679"/>
    </source>
</evidence>
<feature type="binding site" evidence="12">
    <location>
        <position position="273"/>
    </location>
    <ligand>
        <name>K(+)</name>
        <dbReference type="ChEBI" id="CHEBI:29103"/>
    </ligand>
</feature>
<dbReference type="InterPro" id="IPR029056">
    <property type="entry name" value="Ribokinase-like"/>
</dbReference>
<dbReference type="GO" id="GO:0019303">
    <property type="term" value="P:D-ribose catabolic process"/>
    <property type="evidence" value="ECO:0007669"/>
    <property type="project" value="UniProtKB-UniRule"/>
</dbReference>
<dbReference type="Proteomes" id="UP000037178">
    <property type="component" value="Unassembled WGS sequence"/>
</dbReference>
<comment type="catalytic activity">
    <reaction evidence="12">
        <text>D-ribose + ATP = D-ribose 5-phosphate + ADP + H(+)</text>
        <dbReference type="Rhea" id="RHEA:13697"/>
        <dbReference type="ChEBI" id="CHEBI:15378"/>
        <dbReference type="ChEBI" id="CHEBI:30616"/>
        <dbReference type="ChEBI" id="CHEBI:47013"/>
        <dbReference type="ChEBI" id="CHEBI:78346"/>
        <dbReference type="ChEBI" id="CHEBI:456216"/>
        <dbReference type="EC" id="2.7.1.15"/>
    </reaction>
</comment>
<feature type="binding site" evidence="12">
    <location>
        <position position="240"/>
    </location>
    <ligand>
        <name>substrate</name>
    </ligand>
</feature>
<dbReference type="AlphaFoldDB" id="A0A0J9EB79"/>
<dbReference type="InterPro" id="IPR002139">
    <property type="entry name" value="Ribo/fructo_kinase"/>
</dbReference>
<evidence type="ECO:0000256" key="6">
    <source>
        <dbReference type="ARBA" id="ARBA00022741"/>
    </source>
</evidence>
<feature type="active site" description="Proton acceptor" evidence="12">
    <location>
        <position position="240"/>
    </location>
</feature>
<organism evidence="14 15">
    <name type="scientific">Candidatus Rhodobacter oscarellae</name>
    <dbReference type="NCBI Taxonomy" id="1675527"/>
    <lineage>
        <taxon>Bacteria</taxon>
        <taxon>Pseudomonadati</taxon>
        <taxon>Pseudomonadota</taxon>
        <taxon>Alphaproteobacteria</taxon>
        <taxon>Rhodobacterales</taxon>
        <taxon>Rhodobacter group</taxon>
        <taxon>Rhodobacter</taxon>
    </lineage>
</organism>
<protein>
    <recommendedName>
        <fullName evidence="3 12">Ribokinase</fullName>
        <shortName evidence="12">RK</shortName>
        <ecNumber evidence="2 12">2.7.1.15</ecNumber>
    </recommendedName>
</protein>
<dbReference type="UniPathway" id="UPA00916">
    <property type="reaction ID" value="UER00889"/>
</dbReference>
<keyword evidence="6 12" id="KW-0547">Nucleotide-binding</keyword>
<comment type="caution">
    <text evidence="12">Lacks conserved residue(s) required for the propagation of feature annotation.</text>
</comment>
<evidence type="ECO:0000256" key="8">
    <source>
        <dbReference type="ARBA" id="ARBA00022840"/>
    </source>
</evidence>
<comment type="caution">
    <text evidence="14">The sequence shown here is derived from an EMBL/GenBank/DDBJ whole genome shotgun (WGS) entry which is preliminary data.</text>
</comment>
<dbReference type="PROSITE" id="PS00584">
    <property type="entry name" value="PFKB_KINASES_2"/>
    <property type="match status" value="1"/>
</dbReference>
<name>A0A0J9EB79_9RHOB</name>
<evidence type="ECO:0000256" key="1">
    <source>
        <dbReference type="ARBA" id="ARBA00005380"/>
    </source>
</evidence>
<feature type="binding site" evidence="12">
    <location>
        <position position="177"/>
    </location>
    <ligand>
        <name>ATP</name>
        <dbReference type="ChEBI" id="CHEBI:30616"/>
    </ligand>
</feature>
<gene>
    <name evidence="12" type="primary">rbsK</name>
    <name evidence="14" type="ORF">AIOL_003920</name>
</gene>
<evidence type="ECO:0000259" key="13">
    <source>
        <dbReference type="Pfam" id="PF00294"/>
    </source>
</evidence>
<evidence type="ECO:0000256" key="7">
    <source>
        <dbReference type="ARBA" id="ARBA00022777"/>
    </source>
</evidence>
<dbReference type="GO" id="GO:0046872">
    <property type="term" value="F:metal ion binding"/>
    <property type="evidence" value="ECO:0007669"/>
    <property type="project" value="UniProtKB-KW"/>
</dbReference>
<dbReference type="InterPro" id="IPR002173">
    <property type="entry name" value="Carboh/pur_kinase_PfkB_CS"/>
</dbReference>
<comment type="subunit">
    <text evidence="12">Homodimer.</text>
</comment>
<comment type="activity regulation">
    <text evidence="12">Activated by a monovalent cation that binds near, but not in, the active site. The most likely occupant of the site in vivo is potassium. Ion binding induces a conformational change that may alter substrate affinity.</text>
</comment>
<dbReference type="PRINTS" id="PR00990">
    <property type="entry name" value="RIBOKINASE"/>
</dbReference>
<comment type="similarity">
    <text evidence="12">Belongs to the carbohydrate kinase PfkB family. Ribokinase subfamily.</text>
</comment>
<evidence type="ECO:0000256" key="2">
    <source>
        <dbReference type="ARBA" id="ARBA00012035"/>
    </source>
</evidence>
<feature type="domain" description="Carbohydrate kinase PfkB" evidence="13">
    <location>
        <begin position="1"/>
        <end position="271"/>
    </location>
</feature>
<comment type="similarity">
    <text evidence="1">Belongs to the carbohydrate kinase pfkB family.</text>
</comment>
<dbReference type="RefSeq" id="WP_049644491.1">
    <property type="nucleotide sequence ID" value="NZ_LFTY01000002.1"/>
</dbReference>
<dbReference type="InterPro" id="IPR011611">
    <property type="entry name" value="PfkB_dom"/>
</dbReference>
<accession>A0A0J9EB79</accession>
<dbReference type="InterPro" id="IPR011877">
    <property type="entry name" value="Ribokinase"/>
</dbReference>
<feature type="binding site" evidence="12">
    <location>
        <begin position="39"/>
        <end position="43"/>
    </location>
    <ligand>
        <name>substrate</name>
    </ligand>
</feature>
<keyword evidence="12" id="KW-0963">Cytoplasm</keyword>
<dbReference type="EC" id="2.7.1.15" evidence="2 12"/>
<evidence type="ECO:0000256" key="5">
    <source>
        <dbReference type="ARBA" id="ARBA00022723"/>
    </source>
</evidence>
<dbReference type="GO" id="GO:0004747">
    <property type="term" value="F:ribokinase activity"/>
    <property type="evidence" value="ECO:0007669"/>
    <property type="project" value="UniProtKB-UniRule"/>
</dbReference>
<dbReference type="HAMAP" id="MF_01987">
    <property type="entry name" value="Ribokinase"/>
    <property type="match status" value="1"/>
</dbReference>
<comment type="subcellular location">
    <subcellularLocation>
        <location evidence="12">Cytoplasm</location>
    </subcellularLocation>
</comment>
<evidence type="ECO:0000256" key="12">
    <source>
        <dbReference type="HAMAP-Rule" id="MF_01987"/>
    </source>
</evidence>
<dbReference type="Gene3D" id="3.40.1190.20">
    <property type="match status" value="1"/>
</dbReference>
<dbReference type="PANTHER" id="PTHR10584:SF166">
    <property type="entry name" value="RIBOKINASE"/>
    <property type="match status" value="1"/>
</dbReference>
<dbReference type="PANTHER" id="PTHR10584">
    <property type="entry name" value="SUGAR KINASE"/>
    <property type="match status" value="1"/>
</dbReference>
<evidence type="ECO:0000313" key="14">
    <source>
        <dbReference type="EMBL" id="KMW58939.1"/>
    </source>
</evidence>
<dbReference type="OrthoDB" id="63083at2"/>
<evidence type="ECO:0000313" key="15">
    <source>
        <dbReference type="Proteomes" id="UP000037178"/>
    </source>
</evidence>
<keyword evidence="4 12" id="KW-0808">Transferase</keyword>
<comment type="function">
    <text evidence="12">Catalyzes the phosphorylation of ribose at O-5 in a reaction requiring ATP and magnesium. The resulting D-ribose-5-phosphate can then be used either for sythesis of nucleotides, histidine, and tryptophan, or as a component of the pentose phosphate pathway.</text>
</comment>
<keyword evidence="15" id="KW-1185">Reference proteome</keyword>
<comment type="cofactor">
    <cofactor evidence="12">
        <name>Mg(2+)</name>
        <dbReference type="ChEBI" id="CHEBI:18420"/>
    </cofactor>
    <text evidence="12">Requires a divalent cation, most likely magnesium in vivo, as an electrophilic catalyst to aid phosphoryl group transfer. It is the chelate of the metal and the nucleotide that is the actual substrate.</text>
</comment>
<feature type="binding site" evidence="12">
    <location>
        <position position="134"/>
    </location>
    <ligand>
        <name>substrate</name>
    </ligand>
</feature>
<feature type="binding site" evidence="12">
    <location>
        <begin position="11"/>
        <end position="13"/>
    </location>
    <ligand>
        <name>substrate</name>
    </ligand>
</feature>
<feature type="binding site" evidence="12">
    <location>
        <begin position="239"/>
        <end position="240"/>
    </location>
    <ligand>
        <name>ATP</name>
        <dbReference type="ChEBI" id="CHEBI:30616"/>
    </ligand>
</feature>
<dbReference type="GO" id="GO:0005524">
    <property type="term" value="F:ATP binding"/>
    <property type="evidence" value="ECO:0007669"/>
    <property type="project" value="UniProtKB-UniRule"/>
</dbReference>
<comment type="pathway">
    <text evidence="12">Carbohydrate metabolism; D-ribose degradation; D-ribose 5-phosphate from beta-D-ribopyranose: step 2/2.</text>
</comment>
<keyword evidence="11 12" id="KW-0119">Carbohydrate metabolism</keyword>
<proteinExistence type="inferred from homology"/>
<dbReference type="PATRIC" id="fig|1675527.3.peg.4108"/>
<dbReference type="SUPFAM" id="SSF53613">
    <property type="entry name" value="Ribokinase-like"/>
    <property type="match status" value="1"/>
</dbReference>
<keyword evidence="5 12" id="KW-0479">Metal-binding</keyword>
<dbReference type="Pfam" id="PF00294">
    <property type="entry name" value="PfkB"/>
    <property type="match status" value="1"/>
</dbReference>
<keyword evidence="8 12" id="KW-0067">ATP-binding</keyword>